<reference evidence="2 3" key="1">
    <citation type="journal article" date="2018" name="Int. J. Syst. Evol. Microbiol.">
        <title>Bifidobacterium catulorum sp. nov., a novel taxon from the faeces of the baby common marmoset (Callithrix jacchus).</title>
        <authorList>
            <person name="Modesto M."/>
            <person name="Michelini S."/>
            <person name="Oki K."/>
            <person name="Biavati B."/>
            <person name="Watanabe K."/>
            <person name="Mattarelli P."/>
        </authorList>
    </citation>
    <scope>NUCLEOTIDE SEQUENCE [LARGE SCALE GENOMIC DNA]</scope>
    <source>
        <strain evidence="2 3">MRM 8.19</strain>
    </source>
</reference>
<dbReference type="OrthoDB" id="5150097at2"/>
<dbReference type="EMBL" id="QFFN01000006">
    <property type="protein sequence ID" value="PWG60212.1"/>
    <property type="molecule type" value="Genomic_DNA"/>
</dbReference>
<dbReference type="RefSeq" id="WP_109137005.1">
    <property type="nucleotide sequence ID" value="NZ_QFFN01000006.1"/>
</dbReference>
<feature type="region of interest" description="Disordered" evidence="1">
    <location>
        <begin position="1"/>
        <end position="80"/>
    </location>
</feature>
<gene>
    <name evidence="2" type="ORF">DF200_03610</name>
</gene>
<dbReference type="AlphaFoldDB" id="A0A2U2MTT1"/>
<protein>
    <recommendedName>
        <fullName evidence="4">Superfamily I DNA and RNA helicase</fullName>
    </recommendedName>
</protein>
<organism evidence="2 3">
    <name type="scientific">Bifidobacterium catulorum</name>
    <dbReference type="NCBI Taxonomy" id="1630173"/>
    <lineage>
        <taxon>Bacteria</taxon>
        <taxon>Bacillati</taxon>
        <taxon>Actinomycetota</taxon>
        <taxon>Actinomycetes</taxon>
        <taxon>Bifidobacteriales</taxon>
        <taxon>Bifidobacteriaceae</taxon>
        <taxon>Bifidobacterium</taxon>
    </lineage>
</organism>
<dbReference type="Proteomes" id="UP000245753">
    <property type="component" value="Unassembled WGS sequence"/>
</dbReference>
<sequence>MVNASDDSPTEGAPAPRRRHRRVVFRGTERFDADGFLDADESSTDPEARRERLDKDSDDDRRILNELPPHWGKFDAEGRR</sequence>
<proteinExistence type="predicted"/>
<name>A0A2U2MTT1_9BIFI</name>
<feature type="compositionally biased region" description="Acidic residues" evidence="1">
    <location>
        <begin position="35"/>
        <end position="44"/>
    </location>
</feature>
<evidence type="ECO:0000313" key="2">
    <source>
        <dbReference type="EMBL" id="PWG60212.1"/>
    </source>
</evidence>
<evidence type="ECO:0000313" key="3">
    <source>
        <dbReference type="Proteomes" id="UP000245753"/>
    </source>
</evidence>
<keyword evidence="3" id="KW-1185">Reference proteome</keyword>
<accession>A0A2U2MTT1</accession>
<comment type="caution">
    <text evidence="2">The sequence shown here is derived from an EMBL/GenBank/DDBJ whole genome shotgun (WGS) entry which is preliminary data.</text>
</comment>
<feature type="compositionally biased region" description="Basic and acidic residues" evidence="1">
    <location>
        <begin position="46"/>
        <end position="64"/>
    </location>
</feature>
<evidence type="ECO:0000256" key="1">
    <source>
        <dbReference type="SAM" id="MobiDB-lite"/>
    </source>
</evidence>
<evidence type="ECO:0008006" key="4">
    <source>
        <dbReference type="Google" id="ProtNLM"/>
    </source>
</evidence>